<proteinExistence type="predicted"/>
<evidence type="ECO:0000313" key="2">
    <source>
        <dbReference type="Proteomes" id="UP000186230"/>
    </source>
</evidence>
<dbReference type="EMBL" id="CP016359">
    <property type="protein sequence ID" value="APU67299.1"/>
    <property type="molecule type" value="Genomic_DNA"/>
</dbReference>
<dbReference type="SUPFAM" id="SSF52540">
    <property type="entry name" value="P-loop containing nucleoside triphosphate hydrolases"/>
    <property type="match status" value="2"/>
</dbReference>
<gene>
    <name evidence="1" type="ORF">GRFL_0575</name>
</gene>
<dbReference type="Pfam" id="PF19778">
    <property type="entry name" value="RE_endonuc"/>
    <property type="match status" value="1"/>
</dbReference>
<dbReference type="AlphaFoldDB" id="A0A1L7I113"/>
<dbReference type="GO" id="GO:0005524">
    <property type="term" value="F:ATP binding"/>
    <property type="evidence" value="ECO:0007669"/>
    <property type="project" value="InterPro"/>
</dbReference>
<dbReference type="KEGG" id="gfl:GRFL_0575"/>
<dbReference type="Proteomes" id="UP000186230">
    <property type="component" value="Chromosome"/>
</dbReference>
<organism evidence="1 2">
    <name type="scientific">Christiangramia flava JLT2011</name>
    <dbReference type="NCBI Taxonomy" id="1229726"/>
    <lineage>
        <taxon>Bacteria</taxon>
        <taxon>Pseudomonadati</taxon>
        <taxon>Bacteroidota</taxon>
        <taxon>Flavobacteriia</taxon>
        <taxon>Flavobacteriales</taxon>
        <taxon>Flavobacteriaceae</taxon>
        <taxon>Christiangramia</taxon>
    </lineage>
</organism>
<dbReference type="GO" id="GO:0015668">
    <property type="term" value="F:type III site-specific deoxyribonuclease activity"/>
    <property type="evidence" value="ECO:0007669"/>
    <property type="project" value="InterPro"/>
</dbReference>
<sequence length="1051" mass="122112">MKLQFKEQDFQVQAVEAVVECFQGQPLKTNRFTLERSKDILKKAKLAAAGGTQTSVFEGEVLEDIGYRNSHVAISENQVLKNIQKVQKENDLHESQKIERPKGVKLGYNLTIEMETGTGKTYTYIRTMYELHKKYGWSKFIVIVPSIAIREGVYKSFEVTQEHFQELYGHKINPFIYNSSQPQDIENFASDSRISVMIINTQAFNARGKDARRIYQELDQFGTRKPIEIISQTNPILIIDEPQSVDGKKTLESMQDFNPLFTIRYSATHKVEYNKIYRLDALDAYNRRLVKKIQVKGINLKGSTGTSGYLYLEQISLSTSKPPYAVIEFEKRTTSGSIKKERRKVEEGFNLYEHSGNMPAYKNQTITEINGYLNKIVVGGKDIYPGDILNDKDENAFRRVQIRECIMSHLQKEKQLYQKGIKVLSLFFIDTVEKYRVYDEDGEQALGEYARIFEEEYNKVRSEFLDLFQQDYNDYLRDTDPSKIHKGYMSTKYEEYLQRDDADEVHQGYFSIDKKNRLTDPKVKRGSEDSDDISAYDLIMKDKERLLSFEEPTRFIFSHSALKEGWDNPNVFQICALKNPESGSLTRRRQEVGRGMRLSVNKNGTRLDYDMVGDQVHEINKLTVIASESYEAFAKGLQKEIADTLKDRPQKAEVKFFTGKLVSNEKEEEHRITEVEAKHLNKILFAEGIIDIDDKITEEGRERIEKEEVPVPDQLKPYKEAVNKLLKTVYTGEEFKPEDERKTVVLNPNKNFSKKEFQELWEKINLKTIYEVQFDTEKLIEDSKIKINAQLNIGDRIYEVKTGELQDGTKKEMEEGNLVKESNREYLKLKNDLYTHTLYDIVGEIEVHSNLTRRTIVEILKSIKEEKFLLLRKNPEEFISKCSKLINEVKASLIINNIIYHKTDERHDAKTVFTNDKSALRDSELLQKHIYDFLTTDSKIESRFAQALENSTEVVVYAKLPKSFSISTPVANYSPDWAIVFDEDKVKQIYFVAETKGSDSDQDLREIEKLKIHCATEHFKEISGDQVKFEKISSYEKLMEIVQLKHENEVN</sequence>
<accession>A0A1L7I113</accession>
<dbReference type="STRING" id="1229726.GRFL_0575"/>
<dbReference type="PROSITE" id="PS51192">
    <property type="entry name" value="HELICASE_ATP_BIND_1"/>
    <property type="match status" value="1"/>
</dbReference>
<dbReference type="InterPro" id="IPR006935">
    <property type="entry name" value="Helicase/UvrB_N"/>
</dbReference>
<keyword evidence="1" id="KW-0378">Hydrolase</keyword>
<name>A0A1L7I113_9FLAO</name>
<dbReference type="InterPro" id="IPR045572">
    <property type="entry name" value="RE_endonuc_C"/>
</dbReference>
<reference evidence="1 2" key="1">
    <citation type="submission" date="2016-07" db="EMBL/GenBank/DDBJ databases">
        <title>Multi-omics approach to identify versatile polysaccharide utilization systems of a marine flavobacterium Gramella flava.</title>
        <authorList>
            <person name="Tang K."/>
        </authorList>
    </citation>
    <scope>NUCLEOTIDE SEQUENCE [LARGE SCALE GENOMIC DNA]</scope>
    <source>
        <strain evidence="1 2">JLT2011</strain>
    </source>
</reference>
<keyword evidence="1" id="KW-0347">Helicase</keyword>
<dbReference type="GO" id="GO:0004386">
    <property type="term" value="F:helicase activity"/>
    <property type="evidence" value="ECO:0007669"/>
    <property type="project" value="UniProtKB-KW"/>
</dbReference>
<keyword evidence="2" id="KW-1185">Reference proteome</keyword>
<dbReference type="Pfam" id="PF04851">
    <property type="entry name" value="ResIII"/>
    <property type="match status" value="1"/>
</dbReference>
<dbReference type="GO" id="GO:0003677">
    <property type="term" value="F:DNA binding"/>
    <property type="evidence" value="ECO:0007669"/>
    <property type="project" value="InterPro"/>
</dbReference>
<keyword evidence="1" id="KW-0067">ATP-binding</keyword>
<dbReference type="InterPro" id="IPR027417">
    <property type="entry name" value="P-loop_NTPase"/>
</dbReference>
<dbReference type="Gene3D" id="3.40.50.300">
    <property type="entry name" value="P-loop containing nucleotide triphosphate hydrolases"/>
    <property type="match status" value="1"/>
</dbReference>
<evidence type="ECO:0000313" key="1">
    <source>
        <dbReference type="EMBL" id="APU67299.1"/>
    </source>
</evidence>
<dbReference type="OrthoDB" id="9804145at2"/>
<keyword evidence="1" id="KW-0547">Nucleotide-binding</keyword>
<dbReference type="RefSeq" id="WP_083643190.1">
    <property type="nucleotide sequence ID" value="NZ_AMRU01000003.1"/>
</dbReference>
<dbReference type="REBASE" id="182755">
    <property type="entry name" value="Gfl2011ORF574P"/>
</dbReference>
<dbReference type="InterPro" id="IPR014001">
    <property type="entry name" value="Helicase_ATP-bd"/>
</dbReference>
<protein>
    <submittedName>
        <fullName evidence="1">Type III restriction enzyme, res subunit:DEAD/DEAH box helicase, N-terminal</fullName>
    </submittedName>
</protein>